<dbReference type="EMBL" id="CP162602">
    <property type="protein sequence ID" value="XDK26847.1"/>
    <property type="molecule type" value="Genomic_DNA"/>
</dbReference>
<dbReference type="PANTHER" id="PTHR32322:SF9">
    <property type="entry name" value="AMINO-ACID METABOLITE EFFLUX PUMP-RELATED"/>
    <property type="match status" value="1"/>
</dbReference>
<comment type="subcellular location">
    <subcellularLocation>
        <location evidence="1">Membrane</location>
        <topology evidence="1">Multi-pass membrane protein</topology>
    </subcellularLocation>
</comment>
<keyword evidence="2 5" id="KW-0812">Transmembrane</keyword>
<dbReference type="RefSeq" id="WP_306099761.1">
    <property type="nucleotide sequence ID" value="NZ_CP162602.1"/>
</dbReference>
<feature type="transmembrane region" description="Helical" evidence="5">
    <location>
        <begin position="149"/>
        <end position="170"/>
    </location>
</feature>
<feature type="transmembrane region" description="Helical" evidence="5">
    <location>
        <begin position="75"/>
        <end position="93"/>
    </location>
</feature>
<geneLocation type="plasmid" evidence="7">
    <name>p-HB236076</name>
</geneLocation>
<protein>
    <submittedName>
        <fullName evidence="7">DMT family transporter</fullName>
    </submittedName>
</protein>
<keyword evidence="7" id="KW-0614">Plasmid</keyword>
<feature type="transmembrane region" description="Helical" evidence="5">
    <location>
        <begin position="38"/>
        <end position="54"/>
    </location>
</feature>
<proteinExistence type="predicted"/>
<dbReference type="InterPro" id="IPR050638">
    <property type="entry name" value="AA-Vitamin_Transporters"/>
</dbReference>
<evidence type="ECO:0000256" key="1">
    <source>
        <dbReference type="ARBA" id="ARBA00004141"/>
    </source>
</evidence>
<feature type="transmembrane region" description="Helical" evidence="5">
    <location>
        <begin position="242"/>
        <end position="261"/>
    </location>
</feature>
<keyword evidence="3 5" id="KW-1133">Transmembrane helix</keyword>
<dbReference type="GO" id="GO:0016020">
    <property type="term" value="C:membrane"/>
    <property type="evidence" value="ECO:0007669"/>
    <property type="project" value="UniProtKB-SubCell"/>
</dbReference>
<sequence length="290" mass="30752">MLSTLLLTLLTLIMFAANSVLARLALQDQAIDAGSFTAIRLLSGAATLLLILQFSRRSHRHSVKSTLAAMSKGKWLSAAMLTTYAVAFSYAYLSLDTGIGALVLFAAVQMTMISVSLWQGARFQAIEWFGLVLAFSGFVYLIAPNLTTPSGIGFVLMTLSGIAWGLYTLAGKKATQPTSETAYNFFRAIPFAVVIALTVFVLSTPTLTTRGVLLAIASGALASGCGYALWYQVLGKITTMQAGVVQLFVPVIATFGGVLFAGEALTLRLVIASVWILGGLMCVLVAKKQS</sequence>
<evidence type="ECO:0000313" key="7">
    <source>
        <dbReference type="EMBL" id="XDK26847.1"/>
    </source>
</evidence>
<accession>A0AB39HG34</accession>
<evidence type="ECO:0000256" key="4">
    <source>
        <dbReference type="ARBA" id="ARBA00023136"/>
    </source>
</evidence>
<organism evidence="7">
    <name type="scientific">Vibrio sp. HB236076</name>
    <dbReference type="NCBI Taxonomy" id="3232307"/>
    <lineage>
        <taxon>Bacteria</taxon>
        <taxon>Pseudomonadati</taxon>
        <taxon>Pseudomonadota</taxon>
        <taxon>Gammaproteobacteria</taxon>
        <taxon>Vibrionales</taxon>
        <taxon>Vibrionaceae</taxon>
        <taxon>Vibrio</taxon>
    </lineage>
</organism>
<feature type="transmembrane region" description="Helical" evidence="5">
    <location>
        <begin position="182"/>
        <end position="205"/>
    </location>
</feature>
<evidence type="ECO:0000256" key="5">
    <source>
        <dbReference type="SAM" id="Phobius"/>
    </source>
</evidence>
<dbReference type="InterPro" id="IPR037185">
    <property type="entry name" value="EmrE-like"/>
</dbReference>
<feature type="transmembrane region" description="Helical" evidence="5">
    <location>
        <begin position="211"/>
        <end position="230"/>
    </location>
</feature>
<name>A0AB39HG34_9VIBR</name>
<keyword evidence="4 5" id="KW-0472">Membrane</keyword>
<evidence type="ECO:0000259" key="6">
    <source>
        <dbReference type="Pfam" id="PF00892"/>
    </source>
</evidence>
<gene>
    <name evidence="7" type="ORF">AB0763_13765</name>
</gene>
<evidence type="ECO:0000256" key="3">
    <source>
        <dbReference type="ARBA" id="ARBA00022989"/>
    </source>
</evidence>
<dbReference type="KEGG" id="vih:AB0763_13765"/>
<dbReference type="SUPFAM" id="SSF103481">
    <property type="entry name" value="Multidrug resistance efflux transporter EmrE"/>
    <property type="match status" value="1"/>
</dbReference>
<evidence type="ECO:0000256" key="2">
    <source>
        <dbReference type="ARBA" id="ARBA00022692"/>
    </source>
</evidence>
<dbReference type="AlphaFoldDB" id="A0AB39HG34"/>
<reference evidence="7" key="1">
    <citation type="submission" date="2024-07" db="EMBL/GenBank/DDBJ databases">
        <title>Genome Analysis of a Potential Novel Vibrio Species Secreting pH- and Thermo-stable Alginate Lyase and its Application in Producing Alginate Oligosaccharides.</title>
        <authorList>
            <person name="Huang H."/>
            <person name="Bao K."/>
        </authorList>
    </citation>
    <scope>NUCLEOTIDE SEQUENCE</scope>
    <source>
        <strain evidence="7">HB236076</strain>
        <plasmid evidence="7">p-HB236076</plasmid>
    </source>
</reference>
<dbReference type="InterPro" id="IPR000620">
    <property type="entry name" value="EamA_dom"/>
</dbReference>
<dbReference type="PANTHER" id="PTHR32322">
    <property type="entry name" value="INNER MEMBRANE TRANSPORTER"/>
    <property type="match status" value="1"/>
</dbReference>
<feature type="transmembrane region" description="Helical" evidence="5">
    <location>
        <begin position="99"/>
        <end position="118"/>
    </location>
</feature>
<feature type="domain" description="EamA" evidence="6">
    <location>
        <begin position="152"/>
        <end position="284"/>
    </location>
</feature>
<feature type="transmembrane region" description="Helical" evidence="5">
    <location>
        <begin position="267"/>
        <end position="286"/>
    </location>
</feature>
<dbReference type="Pfam" id="PF00892">
    <property type="entry name" value="EamA"/>
    <property type="match status" value="1"/>
</dbReference>
<feature type="transmembrane region" description="Helical" evidence="5">
    <location>
        <begin position="125"/>
        <end position="143"/>
    </location>
</feature>